<dbReference type="GO" id="GO:0005840">
    <property type="term" value="C:ribosome"/>
    <property type="evidence" value="ECO:0007669"/>
    <property type="project" value="UniProtKB-KW"/>
</dbReference>
<reference evidence="5 6" key="1">
    <citation type="journal article" date="2020" name="bioRxiv">
        <title>Metabolic contributions of an alphaproteobacterial endosymbiont in the apicomplexan Cardiosporidium cionae.</title>
        <authorList>
            <person name="Hunter E.S."/>
            <person name="Paight C.J."/>
            <person name="Lane C.E."/>
        </authorList>
    </citation>
    <scope>NUCLEOTIDE SEQUENCE [LARGE SCALE GENOMIC DNA]</scope>
    <source>
        <strain evidence="5">ESH_2018</strain>
    </source>
</reference>
<dbReference type="InterPro" id="IPR009027">
    <property type="entry name" value="Ribosomal_bL9/RNase_H1_N"/>
</dbReference>
<dbReference type="Proteomes" id="UP000823046">
    <property type="component" value="Unassembled WGS sequence"/>
</dbReference>
<dbReference type="Pfam" id="PF01281">
    <property type="entry name" value="Ribosomal_L9_N"/>
    <property type="match status" value="1"/>
</dbReference>
<evidence type="ECO:0000256" key="3">
    <source>
        <dbReference type="ARBA" id="ARBA00023274"/>
    </source>
</evidence>
<evidence type="ECO:0000313" key="5">
    <source>
        <dbReference type="EMBL" id="KAF8821979.1"/>
    </source>
</evidence>
<keyword evidence="6" id="KW-1185">Reference proteome</keyword>
<comment type="similarity">
    <text evidence="1">Belongs to the bacterial ribosomal protein bL9 family.</text>
</comment>
<feature type="domain" description="Ribosomal protein L9" evidence="4">
    <location>
        <begin position="73"/>
        <end position="118"/>
    </location>
</feature>
<proteinExistence type="inferred from homology"/>
<evidence type="ECO:0000313" key="6">
    <source>
        <dbReference type="Proteomes" id="UP000823046"/>
    </source>
</evidence>
<keyword evidence="3" id="KW-0687">Ribonucleoprotein</keyword>
<organism evidence="5 6">
    <name type="scientific">Cardiosporidium cionae</name>
    <dbReference type="NCBI Taxonomy" id="476202"/>
    <lineage>
        <taxon>Eukaryota</taxon>
        <taxon>Sar</taxon>
        <taxon>Alveolata</taxon>
        <taxon>Apicomplexa</taxon>
        <taxon>Aconoidasida</taxon>
        <taxon>Nephromycida</taxon>
        <taxon>Cardiosporidium</taxon>
    </lineage>
</organism>
<dbReference type="Gene3D" id="3.40.5.10">
    <property type="entry name" value="Ribosomal protein L9, N-terminal domain"/>
    <property type="match status" value="1"/>
</dbReference>
<dbReference type="EMBL" id="JADAQX010000101">
    <property type="protein sequence ID" value="KAF8821979.1"/>
    <property type="molecule type" value="Genomic_DNA"/>
</dbReference>
<dbReference type="InterPro" id="IPR036935">
    <property type="entry name" value="Ribosomal_bL9_N_sf"/>
</dbReference>
<dbReference type="InterPro" id="IPR000244">
    <property type="entry name" value="Ribosomal_bL9"/>
</dbReference>
<dbReference type="PANTHER" id="PTHR21368">
    <property type="entry name" value="50S RIBOSOMAL PROTEIN L9"/>
    <property type="match status" value="1"/>
</dbReference>
<evidence type="ECO:0000259" key="4">
    <source>
        <dbReference type="Pfam" id="PF01281"/>
    </source>
</evidence>
<accession>A0ABQ7JDA5</accession>
<gene>
    <name evidence="5" type="ORF">IE077_001264</name>
</gene>
<evidence type="ECO:0000256" key="1">
    <source>
        <dbReference type="ARBA" id="ARBA00010605"/>
    </source>
</evidence>
<keyword evidence="2 5" id="KW-0689">Ribosomal protein</keyword>
<name>A0ABQ7JDA5_9APIC</name>
<dbReference type="SUPFAM" id="SSF55658">
    <property type="entry name" value="L9 N-domain-like"/>
    <property type="match status" value="1"/>
</dbReference>
<comment type="caution">
    <text evidence="5">The sequence shown here is derived from an EMBL/GenBank/DDBJ whole genome shotgun (WGS) entry which is preliminary data.</text>
</comment>
<evidence type="ECO:0000256" key="2">
    <source>
        <dbReference type="ARBA" id="ARBA00022980"/>
    </source>
</evidence>
<dbReference type="InterPro" id="IPR020070">
    <property type="entry name" value="Ribosomal_bL9_N"/>
</dbReference>
<protein>
    <submittedName>
        <fullName evidence="5">Ribosomal protein L9, N-terminal domain-containing protein</fullName>
    </submittedName>
</protein>
<sequence>MPMHRLHSRERAQLAVSLSSNFSALSSLRVYLRPLIPSFQSSGATTRSLAIRANGFSIKRGIAQPRVHDAKIPVIFLKNRGRSDKEGEIAFVKRGFARCYLFPNEFAVPATWENIDQYATSTTTSTKRDSAASDKQESIIPLPWINNIKLEFVLPTIETDETTLMDEISIYKILSVLSKNYELDLLPMSVELPGGLTKICNTGDYTVLLRIPYKTKTEEYSIIVQVVSEQQRIRSLEKERKMAEAEKERSVFTLPETAT</sequence>